<dbReference type="InterPro" id="IPR004513">
    <property type="entry name" value="FtsX"/>
</dbReference>
<keyword evidence="7 11" id="KW-1133">Transmembrane helix</keyword>
<sequence>MNRTLLRRVIKSGLSLARRSGILGASSIAITVVTLTVILGLFFTQALLDASIRAIESRVDVTLYIADSANDETIANMQKNLEAINEIKTVEFVSKEEALVRYRERHSTDDVALQALEEVGYNPLRASFVIHAKDTAEYESIITSLEGNLTFLEENKSFIFKPNFINNKVVIDKILLLRDGVKKFGYTLTLIFIIIAIMVTSNTIRLSIYSMKDEIEVMRLVGARGSYIRGPFIVAQIVYSIIAAIITLLLFLGVTYILRDSLTIFFGVDLFQYYINNVLEIASLVLFSGIFLGVISSFLSVSKYLKK</sequence>
<evidence type="ECO:0000256" key="5">
    <source>
        <dbReference type="ARBA" id="ARBA00022618"/>
    </source>
</evidence>
<feature type="transmembrane region" description="Helical" evidence="11">
    <location>
        <begin position="21"/>
        <end position="43"/>
    </location>
</feature>
<evidence type="ECO:0000256" key="10">
    <source>
        <dbReference type="PIRNR" id="PIRNR003097"/>
    </source>
</evidence>
<comment type="caution">
    <text evidence="14">The sequence shown here is derived from an EMBL/GenBank/DDBJ whole genome shotgun (WGS) entry which is preliminary data.</text>
</comment>
<evidence type="ECO:0000256" key="6">
    <source>
        <dbReference type="ARBA" id="ARBA00022692"/>
    </source>
</evidence>
<dbReference type="Pfam" id="PF02687">
    <property type="entry name" value="FtsX"/>
    <property type="match status" value="1"/>
</dbReference>
<accession>A0A1F6WPX1</accession>
<dbReference type="GO" id="GO:0005886">
    <property type="term" value="C:plasma membrane"/>
    <property type="evidence" value="ECO:0007669"/>
    <property type="project" value="UniProtKB-SubCell"/>
</dbReference>
<evidence type="ECO:0000256" key="3">
    <source>
        <dbReference type="ARBA" id="ARBA00021907"/>
    </source>
</evidence>
<evidence type="ECO:0000256" key="11">
    <source>
        <dbReference type="SAM" id="Phobius"/>
    </source>
</evidence>
<dbReference type="STRING" id="1801764.A2903_00980"/>
<dbReference type="PANTHER" id="PTHR47755:SF1">
    <property type="entry name" value="CELL DIVISION PROTEIN FTSX"/>
    <property type="match status" value="1"/>
</dbReference>
<evidence type="ECO:0000256" key="1">
    <source>
        <dbReference type="ARBA" id="ARBA00004651"/>
    </source>
</evidence>
<evidence type="ECO:0000313" key="15">
    <source>
        <dbReference type="Proteomes" id="UP000178184"/>
    </source>
</evidence>
<name>A0A1F6WPX1_9BACT</name>
<evidence type="ECO:0000259" key="13">
    <source>
        <dbReference type="Pfam" id="PF18075"/>
    </source>
</evidence>
<keyword evidence="6 11" id="KW-0812">Transmembrane</keyword>
<dbReference type="GO" id="GO:0051301">
    <property type="term" value="P:cell division"/>
    <property type="evidence" value="ECO:0007669"/>
    <property type="project" value="UniProtKB-KW"/>
</dbReference>
<dbReference type="Gene3D" id="3.30.70.3040">
    <property type="match status" value="1"/>
</dbReference>
<reference evidence="14 15" key="1">
    <citation type="journal article" date="2016" name="Nat. Commun.">
        <title>Thousands of microbial genomes shed light on interconnected biogeochemical processes in an aquifer system.</title>
        <authorList>
            <person name="Anantharaman K."/>
            <person name="Brown C.T."/>
            <person name="Hug L.A."/>
            <person name="Sharon I."/>
            <person name="Castelle C.J."/>
            <person name="Probst A.J."/>
            <person name="Thomas B.C."/>
            <person name="Singh A."/>
            <person name="Wilkins M.J."/>
            <person name="Karaoz U."/>
            <person name="Brodie E.L."/>
            <person name="Williams K.H."/>
            <person name="Hubbard S.S."/>
            <person name="Banfield J.F."/>
        </authorList>
    </citation>
    <scope>NUCLEOTIDE SEQUENCE [LARGE SCALE GENOMIC DNA]</scope>
</reference>
<feature type="transmembrane region" description="Helical" evidence="11">
    <location>
        <begin position="278"/>
        <end position="301"/>
    </location>
</feature>
<feature type="domain" description="FtsX extracellular" evidence="13">
    <location>
        <begin position="59"/>
        <end position="147"/>
    </location>
</feature>
<dbReference type="AlphaFoldDB" id="A0A1F6WPX1"/>
<keyword evidence="4 10" id="KW-1003">Cell membrane</keyword>
<dbReference type="EMBL" id="MFUO01000017">
    <property type="protein sequence ID" value="OGI83896.1"/>
    <property type="molecule type" value="Genomic_DNA"/>
</dbReference>
<feature type="transmembrane region" description="Helical" evidence="11">
    <location>
        <begin position="184"/>
        <end position="211"/>
    </location>
</feature>
<dbReference type="InterPro" id="IPR040690">
    <property type="entry name" value="FtsX_ECD"/>
</dbReference>
<comment type="subcellular location">
    <subcellularLocation>
        <location evidence="1">Cell membrane</location>
        <topology evidence="1">Multi-pass membrane protein</topology>
    </subcellularLocation>
</comment>
<keyword evidence="9 10" id="KW-0131">Cell cycle</keyword>
<keyword evidence="5 10" id="KW-0132">Cell division</keyword>
<evidence type="ECO:0000313" key="14">
    <source>
        <dbReference type="EMBL" id="OGI83896.1"/>
    </source>
</evidence>
<dbReference type="PANTHER" id="PTHR47755">
    <property type="entry name" value="CELL DIVISION PROTEIN FTSX"/>
    <property type="match status" value="1"/>
</dbReference>
<comment type="similarity">
    <text evidence="2 10">Belongs to the ABC-4 integral membrane protein family. FtsX subfamily.</text>
</comment>
<feature type="domain" description="ABC3 transporter permease C-terminal" evidence="12">
    <location>
        <begin position="188"/>
        <end position="307"/>
    </location>
</feature>
<evidence type="ECO:0000256" key="8">
    <source>
        <dbReference type="ARBA" id="ARBA00023136"/>
    </source>
</evidence>
<proteinExistence type="inferred from homology"/>
<evidence type="ECO:0000256" key="7">
    <source>
        <dbReference type="ARBA" id="ARBA00022989"/>
    </source>
</evidence>
<evidence type="ECO:0000256" key="4">
    <source>
        <dbReference type="ARBA" id="ARBA00022475"/>
    </source>
</evidence>
<dbReference type="Proteomes" id="UP000178184">
    <property type="component" value="Unassembled WGS sequence"/>
</dbReference>
<dbReference type="Pfam" id="PF18075">
    <property type="entry name" value="FtsX_ECD"/>
    <property type="match status" value="1"/>
</dbReference>
<evidence type="ECO:0000256" key="9">
    <source>
        <dbReference type="ARBA" id="ARBA00023306"/>
    </source>
</evidence>
<keyword evidence="8 10" id="KW-0472">Membrane</keyword>
<protein>
    <recommendedName>
        <fullName evidence="3 10">Cell division protein FtsX</fullName>
    </recommendedName>
</protein>
<evidence type="ECO:0000259" key="12">
    <source>
        <dbReference type="Pfam" id="PF02687"/>
    </source>
</evidence>
<feature type="transmembrane region" description="Helical" evidence="11">
    <location>
        <begin position="232"/>
        <end position="258"/>
    </location>
</feature>
<gene>
    <name evidence="14" type="ORF">A2903_00980</name>
</gene>
<dbReference type="PIRSF" id="PIRSF003097">
    <property type="entry name" value="FtsX"/>
    <property type="match status" value="1"/>
</dbReference>
<dbReference type="InterPro" id="IPR003838">
    <property type="entry name" value="ABC3_permease_C"/>
</dbReference>
<organism evidence="14 15">
    <name type="scientific">Candidatus Nomurabacteria bacterium RIFCSPLOWO2_01_FULL_33_17</name>
    <dbReference type="NCBI Taxonomy" id="1801764"/>
    <lineage>
        <taxon>Bacteria</taxon>
        <taxon>Candidatus Nomuraibacteriota</taxon>
    </lineage>
</organism>
<evidence type="ECO:0000256" key="2">
    <source>
        <dbReference type="ARBA" id="ARBA00007379"/>
    </source>
</evidence>